<dbReference type="Proteomes" id="UP001732700">
    <property type="component" value="Chromosome 1A"/>
</dbReference>
<organism evidence="1 2">
    <name type="scientific">Avena sativa</name>
    <name type="common">Oat</name>
    <dbReference type="NCBI Taxonomy" id="4498"/>
    <lineage>
        <taxon>Eukaryota</taxon>
        <taxon>Viridiplantae</taxon>
        <taxon>Streptophyta</taxon>
        <taxon>Embryophyta</taxon>
        <taxon>Tracheophyta</taxon>
        <taxon>Spermatophyta</taxon>
        <taxon>Magnoliopsida</taxon>
        <taxon>Liliopsida</taxon>
        <taxon>Poales</taxon>
        <taxon>Poaceae</taxon>
        <taxon>BOP clade</taxon>
        <taxon>Pooideae</taxon>
        <taxon>Poodae</taxon>
        <taxon>Poeae</taxon>
        <taxon>Poeae Chloroplast Group 1 (Aveneae type)</taxon>
        <taxon>Aveninae</taxon>
        <taxon>Avena</taxon>
    </lineage>
</organism>
<evidence type="ECO:0000313" key="1">
    <source>
        <dbReference type="EnsemblPlants" id="AVESA.00010b.r2.1AG0015600.1.CDS"/>
    </source>
</evidence>
<dbReference type="EnsemblPlants" id="AVESA.00010b.r2.1AG0015600.1">
    <property type="protein sequence ID" value="AVESA.00010b.r2.1AG0015600.1.CDS"/>
    <property type="gene ID" value="AVESA.00010b.r2.1AG0015600"/>
</dbReference>
<reference evidence="1" key="1">
    <citation type="submission" date="2021-05" db="EMBL/GenBank/DDBJ databases">
        <authorList>
            <person name="Scholz U."/>
            <person name="Mascher M."/>
            <person name="Fiebig A."/>
        </authorList>
    </citation>
    <scope>NUCLEOTIDE SEQUENCE [LARGE SCALE GENOMIC DNA]</scope>
</reference>
<reference evidence="1" key="2">
    <citation type="submission" date="2025-09" db="UniProtKB">
        <authorList>
            <consortium name="EnsemblPlants"/>
        </authorList>
    </citation>
    <scope>IDENTIFICATION</scope>
</reference>
<protein>
    <submittedName>
        <fullName evidence="1">Uncharacterized protein</fullName>
    </submittedName>
</protein>
<keyword evidence="2" id="KW-1185">Reference proteome</keyword>
<evidence type="ECO:0000313" key="2">
    <source>
        <dbReference type="Proteomes" id="UP001732700"/>
    </source>
</evidence>
<proteinExistence type="predicted"/>
<accession>A0ACD5T9N8</accession>
<sequence>MDFAAASVRATSSDGLLLLDLAETCHCPPARPGVRESLDSAMLHQMAAAGATAELDVTRFVCNPLSGQLFRLPVPDMDVAHRSTAFGLLTQSGSSHGPPDRFVVAQLCLRERDSGLVVRRFLSEAGEWDERLPVPCFFPSRMPRWLPFQMHTSHDVLAFGDRLWWFDVTWGAFSVDPFSDRPEIRFIELPQGSVLSDIEISEKMLLGKRRLMGVSEGKLRYIELSTEKEPFMIRSFSLDEEGCCWKLTRASRITLVLPNKAKPHADHLPWLVAIDPFNANILYFDFGHTVFSMDNATRKVVGSRSCPDSITGLSLYRNAFFLPCMLPTWLESNHIPGAVEDQLHKEDFGRHVGSCRQGTEEVKHAS</sequence>
<name>A0ACD5T9N8_AVESA</name>